<dbReference type="Proteomes" id="UP001304895">
    <property type="component" value="Unassembled WGS sequence"/>
</dbReference>
<dbReference type="GO" id="GO:0005770">
    <property type="term" value="C:late endosome"/>
    <property type="evidence" value="ECO:0007669"/>
    <property type="project" value="TreeGrafter"/>
</dbReference>
<evidence type="ECO:0000256" key="3">
    <source>
        <dbReference type="SAM" id="MobiDB-lite"/>
    </source>
</evidence>
<organism evidence="5 6">
    <name type="scientific">Trichocladium antarcticum</name>
    <dbReference type="NCBI Taxonomy" id="1450529"/>
    <lineage>
        <taxon>Eukaryota</taxon>
        <taxon>Fungi</taxon>
        <taxon>Dikarya</taxon>
        <taxon>Ascomycota</taxon>
        <taxon>Pezizomycotina</taxon>
        <taxon>Sordariomycetes</taxon>
        <taxon>Sordariomycetidae</taxon>
        <taxon>Sordariales</taxon>
        <taxon>Chaetomiaceae</taxon>
        <taxon>Trichocladium</taxon>
    </lineage>
</organism>
<dbReference type="GO" id="GO:0035091">
    <property type="term" value="F:phosphatidylinositol binding"/>
    <property type="evidence" value="ECO:0007669"/>
    <property type="project" value="InterPro"/>
</dbReference>
<dbReference type="CDD" id="cd06093">
    <property type="entry name" value="PX_domain"/>
    <property type="match status" value="1"/>
</dbReference>
<dbReference type="Gene3D" id="1.25.40.20">
    <property type="entry name" value="Ankyrin repeat-containing domain"/>
    <property type="match status" value="2"/>
</dbReference>
<dbReference type="Gene3D" id="3.30.1520.10">
    <property type="entry name" value="Phox-like domain"/>
    <property type="match status" value="1"/>
</dbReference>
<dbReference type="GO" id="GO:0045022">
    <property type="term" value="P:early endosome to late endosome transport"/>
    <property type="evidence" value="ECO:0007669"/>
    <property type="project" value="TreeGrafter"/>
</dbReference>
<evidence type="ECO:0000259" key="4">
    <source>
        <dbReference type="PROSITE" id="PS51205"/>
    </source>
</evidence>
<dbReference type="Pfam" id="PF02204">
    <property type="entry name" value="VPS9"/>
    <property type="match status" value="1"/>
</dbReference>
<comment type="caution">
    <text evidence="5">The sequence shown here is derived from an EMBL/GenBank/DDBJ whole genome shotgun (WGS) entry which is preliminary data.</text>
</comment>
<dbReference type="GO" id="GO:0097422">
    <property type="term" value="C:tubular endosome"/>
    <property type="evidence" value="ECO:0007669"/>
    <property type="project" value="TreeGrafter"/>
</dbReference>
<dbReference type="Gene3D" id="1.20.1050.80">
    <property type="entry name" value="VPS9 domain"/>
    <property type="match status" value="1"/>
</dbReference>
<gene>
    <name evidence="5" type="ORF">BT67DRAFT_425585</name>
</gene>
<feature type="compositionally biased region" description="Pro residues" evidence="3">
    <location>
        <begin position="1279"/>
        <end position="1293"/>
    </location>
</feature>
<reference evidence="5" key="1">
    <citation type="journal article" date="2023" name="Mol. Phylogenet. Evol.">
        <title>Genome-scale phylogeny and comparative genomics of the fungal order Sordariales.</title>
        <authorList>
            <person name="Hensen N."/>
            <person name="Bonometti L."/>
            <person name="Westerberg I."/>
            <person name="Brannstrom I.O."/>
            <person name="Guillou S."/>
            <person name="Cros-Aarteil S."/>
            <person name="Calhoun S."/>
            <person name="Haridas S."/>
            <person name="Kuo A."/>
            <person name="Mondo S."/>
            <person name="Pangilinan J."/>
            <person name="Riley R."/>
            <person name="LaButti K."/>
            <person name="Andreopoulos B."/>
            <person name="Lipzen A."/>
            <person name="Chen C."/>
            <person name="Yan M."/>
            <person name="Daum C."/>
            <person name="Ng V."/>
            <person name="Clum A."/>
            <person name="Steindorff A."/>
            <person name="Ohm R.A."/>
            <person name="Martin F."/>
            <person name="Silar P."/>
            <person name="Natvig D.O."/>
            <person name="Lalanne C."/>
            <person name="Gautier V."/>
            <person name="Ament-Velasquez S.L."/>
            <person name="Kruys A."/>
            <person name="Hutchinson M.I."/>
            <person name="Powell A.J."/>
            <person name="Barry K."/>
            <person name="Miller A.N."/>
            <person name="Grigoriev I.V."/>
            <person name="Debuchy R."/>
            <person name="Gladieux P."/>
            <person name="Hiltunen Thoren M."/>
            <person name="Johannesson H."/>
        </authorList>
    </citation>
    <scope>NUCLEOTIDE SEQUENCE</scope>
    <source>
        <strain evidence="5">CBS 123565</strain>
    </source>
</reference>
<reference evidence="5" key="2">
    <citation type="submission" date="2023-05" db="EMBL/GenBank/DDBJ databases">
        <authorList>
            <consortium name="Lawrence Berkeley National Laboratory"/>
            <person name="Steindorff A."/>
            <person name="Hensen N."/>
            <person name="Bonometti L."/>
            <person name="Westerberg I."/>
            <person name="Brannstrom I.O."/>
            <person name="Guillou S."/>
            <person name="Cros-Aarteil S."/>
            <person name="Calhoun S."/>
            <person name="Haridas S."/>
            <person name="Kuo A."/>
            <person name="Mondo S."/>
            <person name="Pangilinan J."/>
            <person name="Riley R."/>
            <person name="Labutti K."/>
            <person name="Andreopoulos B."/>
            <person name="Lipzen A."/>
            <person name="Chen C."/>
            <person name="Yanf M."/>
            <person name="Daum C."/>
            <person name="Ng V."/>
            <person name="Clum A."/>
            <person name="Ohm R."/>
            <person name="Martin F."/>
            <person name="Silar P."/>
            <person name="Natvig D."/>
            <person name="Lalanne C."/>
            <person name="Gautier V."/>
            <person name="Ament-Velasquez S.L."/>
            <person name="Kruys A."/>
            <person name="Hutchinson M.I."/>
            <person name="Powell A.J."/>
            <person name="Barry K."/>
            <person name="Miller A.N."/>
            <person name="Grigoriev I.V."/>
            <person name="Debuchy R."/>
            <person name="Gladieux P."/>
            <person name="Thoren M.H."/>
            <person name="Johannesson H."/>
        </authorList>
    </citation>
    <scope>NUCLEOTIDE SEQUENCE</scope>
    <source>
        <strain evidence="5">CBS 123565</strain>
    </source>
</reference>
<keyword evidence="6" id="KW-1185">Reference proteome</keyword>
<dbReference type="PROSITE" id="PS51205">
    <property type="entry name" value="VPS9"/>
    <property type="match status" value="1"/>
</dbReference>
<dbReference type="PANTHER" id="PTHR24170:SF1">
    <property type="entry name" value="DOMAIN PROTEIN, PUTATIVE (AFU_ORTHOLOGUE AFUA_1G09870)-RELATED"/>
    <property type="match status" value="1"/>
</dbReference>
<dbReference type="SUPFAM" id="SSF64268">
    <property type="entry name" value="PX domain"/>
    <property type="match status" value="1"/>
</dbReference>
<comment type="similarity">
    <text evidence="1">Belongs to the UPF0507 family.</text>
</comment>
<dbReference type="SUPFAM" id="SSF48403">
    <property type="entry name" value="Ankyrin repeat"/>
    <property type="match status" value="1"/>
</dbReference>
<dbReference type="FunFam" id="1.25.40.20:FF:000443">
    <property type="entry name" value="Putative vps9 domain protein"/>
    <property type="match status" value="1"/>
</dbReference>
<evidence type="ECO:0000313" key="5">
    <source>
        <dbReference type="EMBL" id="KAK4132253.1"/>
    </source>
</evidence>
<dbReference type="EMBL" id="MU853418">
    <property type="protein sequence ID" value="KAK4132253.1"/>
    <property type="molecule type" value="Genomic_DNA"/>
</dbReference>
<evidence type="ECO:0000256" key="2">
    <source>
        <dbReference type="SAM" id="Coils"/>
    </source>
</evidence>
<dbReference type="PANTHER" id="PTHR24170">
    <property type="entry name" value="ANKYRIN REPEAT DOMAIN-CONTAINING PROTEIN 27"/>
    <property type="match status" value="1"/>
</dbReference>
<protein>
    <recommendedName>
        <fullName evidence="4">VPS9 domain-containing protein</fullName>
    </recommendedName>
</protein>
<sequence>MQPLNPFLGAFSKSPILAQCLPPQQHILLVPTADVLLNSRDSETGAPLVASITSDEFLGSHVLRIPLPKGQPGGKDAVQNLREMRGRPKVYGTVNNRSLVIKDSSIYTNKGFKALAQANLLHDVIWYPDTLDPRPFLIYYISRPLVGSWEEVKIIPAVVPPADGAGRLLNAQPPEGREPNGSPKKKDIRSFHELLNNFPAIAKQMQAGLEKLFREFTLVFERPLPPPPSAKDIPDPDPAGPITTALKRARSNSDMGPSAANGINGGSAVDYLQADDDEAIMRTALETAVTAAIDLFQSVDRQQLSLLGATTDLTGPVVERLIERYIAENVHHFLFPRLATLRRQDDLELEAKIRQMDHIDISQLGIVIAGGQPAKRGVVNRLWRAVEEFRKMPNASCPQEMMEILLSTTKASTQLGDAPQPGERQGPSEKQVMTINADTLVSLLLYVVIKAQIKHLQARLAYIRNFVFIDDVDSGEMGYALSTFEAVLSYLDRESGGLRRASRRNRALWDATSKGDMHELRRIMEPSEDAIEDDDVVHSRRQSSSGWSFTNGTPRRSSASFSVSERFSLGSGLGHVFPFQNGAEGRTEDVFQPPIKRIKKVSMDTRSMSSGSEISFRSMPMSIGALSGIEGDTSIERLSQTQDALGESVPMMAIQHRQPEVLKYLLSLRPYYSAQVIIDDRNNEGTTLFSAAVQLGDATIVDTILDFLLASRDDNKMRDYFAIQDTWGRSAAHYLFHAPFLIQRIGNMLPWRQRDKNGQTPLFALCRSYDHPYYSTMVVEALEAATRRQGDGQPLHLDNHVDVKGNTLLHIVNDANLAMHILQRCDVDVNATNEKRFTPLMLASKYGRFDMVRVLFGDPRVDIAARELRGLTAVELAKDDELRNKIDDLVLFSFVPGTDARTTGVVRAFFVEDASIRFVLKSGAPVDTQSYAVTTCRRSLSDFEHLAKLLQMENPASWIPSLADLRSPIQIPSRPSRAVLKDLQLRMDWFLRVLLSHPTFATHEMLWEFFLVPDLQLETMAERSKLKADALMEKVHDEFEPVQDLREVEQFVDHARDMVRSVHFSTRSVARRANVVGNVVNDLHESTSLLSKTISTLPFLPPSHTAAFAAYVRSLAPAHSSPHTIFFSSFLALYNNVEAILRALARPPQTVARITAVRRDAERSYNSVSRSSRWPLALALLDETRQRMNDEREEKARRSEGEAARLGRELRYAQQTVAGELAGWRDMHERMGRRAIRELARGMVVAERSRLEGVRRALRLVREGVDGELVLGGGGGGVPHPPPPPPPPPPPKPTTTTRSAWPPTACSSPTRQASPRPRPRPRRPPSSAASPRRASSASSRASTASTRACASRATSSASSTCAGSPTCTMPCASTAAATASS</sequence>
<feature type="compositionally biased region" description="Low complexity" evidence="3">
    <location>
        <begin position="1325"/>
        <end position="1381"/>
    </location>
</feature>
<evidence type="ECO:0000256" key="1">
    <source>
        <dbReference type="ARBA" id="ARBA00007428"/>
    </source>
</evidence>
<feature type="domain" description="VPS9" evidence="4">
    <location>
        <begin position="343"/>
        <end position="500"/>
    </location>
</feature>
<dbReference type="InterPro" id="IPR002110">
    <property type="entry name" value="Ankyrin_rpt"/>
</dbReference>
<dbReference type="SUPFAM" id="SSF109993">
    <property type="entry name" value="VPS9 domain"/>
    <property type="match status" value="1"/>
</dbReference>
<name>A0AAN6UFY7_9PEZI</name>
<proteinExistence type="inferred from homology"/>
<dbReference type="GO" id="GO:0005085">
    <property type="term" value="F:guanyl-nucleotide exchange factor activity"/>
    <property type="evidence" value="ECO:0007669"/>
    <property type="project" value="TreeGrafter"/>
</dbReference>
<dbReference type="InterPro" id="IPR037191">
    <property type="entry name" value="VPS9_dom_sf"/>
</dbReference>
<dbReference type="GO" id="GO:0000149">
    <property type="term" value="F:SNARE binding"/>
    <property type="evidence" value="ECO:0007669"/>
    <property type="project" value="TreeGrafter"/>
</dbReference>
<accession>A0AAN6UFY7</accession>
<feature type="region of interest" description="Disordered" evidence="3">
    <location>
        <begin position="1268"/>
        <end position="1381"/>
    </location>
</feature>
<keyword evidence="2" id="KW-0175">Coiled coil</keyword>
<dbReference type="InterPro" id="IPR036770">
    <property type="entry name" value="Ankyrin_rpt-contain_sf"/>
</dbReference>
<dbReference type="InterPro" id="IPR003123">
    <property type="entry name" value="VPS9"/>
</dbReference>
<dbReference type="GO" id="GO:0005886">
    <property type="term" value="C:plasma membrane"/>
    <property type="evidence" value="ECO:0007669"/>
    <property type="project" value="TreeGrafter"/>
</dbReference>
<dbReference type="GO" id="GO:0005769">
    <property type="term" value="C:early endosome"/>
    <property type="evidence" value="ECO:0007669"/>
    <property type="project" value="TreeGrafter"/>
</dbReference>
<dbReference type="InterPro" id="IPR036871">
    <property type="entry name" value="PX_dom_sf"/>
</dbReference>
<dbReference type="GO" id="GO:0030133">
    <property type="term" value="C:transport vesicle"/>
    <property type="evidence" value="ECO:0007669"/>
    <property type="project" value="TreeGrafter"/>
</dbReference>
<feature type="coiled-coil region" evidence="2">
    <location>
        <begin position="1178"/>
        <end position="1209"/>
    </location>
</feature>
<dbReference type="InterPro" id="IPR051248">
    <property type="entry name" value="UPF0507/Ank_repeat_27"/>
</dbReference>
<evidence type="ECO:0000313" key="6">
    <source>
        <dbReference type="Proteomes" id="UP001304895"/>
    </source>
</evidence>
<feature type="region of interest" description="Disordered" evidence="3">
    <location>
        <begin position="166"/>
        <end position="186"/>
    </location>
</feature>
<dbReference type="Pfam" id="PF13857">
    <property type="entry name" value="Ank_5"/>
    <property type="match status" value="1"/>
</dbReference>